<comment type="caution">
    <text evidence="3">The sequence shown here is derived from an EMBL/GenBank/DDBJ whole genome shotgun (WGS) entry which is preliminary data.</text>
</comment>
<evidence type="ECO:0000256" key="1">
    <source>
        <dbReference type="SAM" id="MobiDB-lite"/>
    </source>
</evidence>
<dbReference type="EMBL" id="JBHTIS010000316">
    <property type="protein sequence ID" value="MFD1045491.1"/>
    <property type="molecule type" value="Genomic_DNA"/>
</dbReference>
<protein>
    <submittedName>
        <fullName evidence="3">Helix-turn-helix domain-containing protein</fullName>
    </submittedName>
</protein>
<organism evidence="3 4">
    <name type="scientific">Kibdelosporangium lantanae</name>
    <dbReference type="NCBI Taxonomy" id="1497396"/>
    <lineage>
        <taxon>Bacteria</taxon>
        <taxon>Bacillati</taxon>
        <taxon>Actinomycetota</taxon>
        <taxon>Actinomycetes</taxon>
        <taxon>Pseudonocardiales</taxon>
        <taxon>Pseudonocardiaceae</taxon>
        <taxon>Kibdelosporangium</taxon>
    </lineage>
</organism>
<gene>
    <name evidence="3" type="ORF">ACFQ1S_07780</name>
</gene>
<feature type="region of interest" description="Disordered" evidence="1">
    <location>
        <begin position="1"/>
        <end position="33"/>
    </location>
</feature>
<feature type="domain" description="Helix-turn-helix" evidence="2">
    <location>
        <begin position="42"/>
        <end position="87"/>
    </location>
</feature>
<dbReference type="Pfam" id="PF12728">
    <property type="entry name" value="HTH_17"/>
    <property type="match status" value="1"/>
</dbReference>
<evidence type="ECO:0000259" key="2">
    <source>
        <dbReference type="Pfam" id="PF12728"/>
    </source>
</evidence>
<dbReference type="InterPro" id="IPR041657">
    <property type="entry name" value="HTH_17"/>
</dbReference>
<keyword evidence="4" id="KW-1185">Reference proteome</keyword>
<evidence type="ECO:0000313" key="4">
    <source>
        <dbReference type="Proteomes" id="UP001597045"/>
    </source>
</evidence>
<dbReference type="Proteomes" id="UP001597045">
    <property type="component" value="Unassembled WGS sequence"/>
</dbReference>
<proteinExistence type="predicted"/>
<evidence type="ECO:0000313" key="3">
    <source>
        <dbReference type="EMBL" id="MFD1045491.1"/>
    </source>
</evidence>
<accession>A0ABW3M629</accession>
<sequence length="99" mass="11066">MPREQTPTRPTRVRAQGITRPQPQPALTTAPVENPDEEKVVLYTPDQAANLLQIRASWLRRKAAARAIPCRYVGKHLRFTRSDLLAIADQSAQGGPARR</sequence>
<reference evidence="4" key="1">
    <citation type="journal article" date="2019" name="Int. J. Syst. Evol. Microbiol.">
        <title>The Global Catalogue of Microorganisms (GCM) 10K type strain sequencing project: providing services to taxonomists for standard genome sequencing and annotation.</title>
        <authorList>
            <consortium name="The Broad Institute Genomics Platform"/>
            <consortium name="The Broad Institute Genome Sequencing Center for Infectious Disease"/>
            <person name="Wu L."/>
            <person name="Ma J."/>
        </authorList>
    </citation>
    <scope>NUCLEOTIDE SEQUENCE [LARGE SCALE GENOMIC DNA]</scope>
    <source>
        <strain evidence="4">JCM 31486</strain>
    </source>
</reference>
<name>A0ABW3M629_9PSEU</name>